<dbReference type="InterPro" id="IPR009574">
    <property type="entry name" value="DUF1189"/>
</dbReference>
<evidence type="ECO:0000313" key="3">
    <source>
        <dbReference type="Proteomes" id="UP000886721"/>
    </source>
</evidence>
<feature type="transmembrane region" description="Helical" evidence="1">
    <location>
        <begin position="238"/>
        <end position="256"/>
    </location>
</feature>
<keyword evidence="1" id="KW-1133">Transmembrane helix</keyword>
<comment type="caution">
    <text evidence="2">The sequence shown here is derived from an EMBL/GenBank/DDBJ whole genome shotgun (WGS) entry which is preliminary data.</text>
</comment>
<gene>
    <name evidence="2" type="ORF">H9735_02900</name>
</gene>
<evidence type="ECO:0000313" key="2">
    <source>
        <dbReference type="EMBL" id="HIX67061.1"/>
    </source>
</evidence>
<feature type="transmembrane region" description="Helical" evidence="1">
    <location>
        <begin position="162"/>
        <end position="193"/>
    </location>
</feature>
<reference evidence="2" key="2">
    <citation type="submission" date="2021-04" db="EMBL/GenBank/DDBJ databases">
        <authorList>
            <person name="Gilroy R."/>
        </authorList>
    </citation>
    <scope>NUCLEOTIDE SEQUENCE</scope>
    <source>
        <strain evidence="2">CHK191-13928</strain>
    </source>
</reference>
<evidence type="ECO:0000256" key="1">
    <source>
        <dbReference type="SAM" id="Phobius"/>
    </source>
</evidence>
<keyword evidence="1" id="KW-0472">Membrane</keyword>
<organism evidence="2 3">
    <name type="scientific">Candidatus Anaerostipes excrementavium</name>
    <dbReference type="NCBI Taxonomy" id="2838463"/>
    <lineage>
        <taxon>Bacteria</taxon>
        <taxon>Bacillati</taxon>
        <taxon>Bacillota</taxon>
        <taxon>Clostridia</taxon>
        <taxon>Lachnospirales</taxon>
        <taxon>Lachnospiraceae</taxon>
        <taxon>Anaerostipes</taxon>
    </lineage>
</organism>
<keyword evidence="1" id="KW-0812">Transmembrane</keyword>
<dbReference type="EMBL" id="DXEM01000007">
    <property type="protein sequence ID" value="HIX67061.1"/>
    <property type="molecule type" value="Genomic_DNA"/>
</dbReference>
<feature type="transmembrane region" description="Helical" evidence="1">
    <location>
        <begin position="34"/>
        <end position="59"/>
    </location>
</feature>
<protein>
    <submittedName>
        <fullName evidence="2">DUF1189 domain-containing protein</fullName>
    </submittedName>
</protein>
<dbReference type="AlphaFoldDB" id="A0A9D2B8L1"/>
<accession>A0A9D2B8L1</accession>
<dbReference type="Pfam" id="PF06691">
    <property type="entry name" value="DUF1189"/>
    <property type="match status" value="1"/>
</dbReference>
<sequence>MERTKKLSWLEQLKIACLKPREYPRLLQIGKGRVVCFFIVISFLITFLGYGMNVIGFSVSVGGTKNFIMNRLPEFELKNGTLEMDGALNFELGGFHIAADTSKDQVDTEEFSNAYGGEVFLAKKEAVIRLNAMQQTQYQISFTNFKNAVFNNKAMLGLVPAIHLFIGIMFLVNWIANILLYLLLCWFISLFVYMNQKARNEEISFGKVFRLSIYARVIFELLETLGTTAGMGFFSGSLWMIISYLGSYYLLGMAFVKTEDKKKSE</sequence>
<reference evidence="2" key="1">
    <citation type="journal article" date="2021" name="PeerJ">
        <title>Extensive microbial diversity within the chicken gut microbiome revealed by metagenomics and culture.</title>
        <authorList>
            <person name="Gilroy R."/>
            <person name="Ravi A."/>
            <person name="Getino M."/>
            <person name="Pursley I."/>
            <person name="Horton D.L."/>
            <person name="Alikhan N.F."/>
            <person name="Baker D."/>
            <person name="Gharbi K."/>
            <person name="Hall N."/>
            <person name="Watson M."/>
            <person name="Adriaenssens E.M."/>
            <person name="Foster-Nyarko E."/>
            <person name="Jarju S."/>
            <person name="Secka A."/>
            <person name="Antonio M."/>
            <person name="Oren A."/>
            <person name="Chaudhuri R.R."/>
            <person name="La Ragione R."/>
            <person name="Hildebrand F."/>
            <person name="Pallen M.J."/>
        </authorList>
    </citation>
    <scope>NUCLEOTIDE SEQUENCE</scope>
    <source>
        <strain evidence="2">CHK191-13928</strain>
    </source>
</reference>
<dbReference type="Proteomes" id="UP000886721">
    <property type="component" value="Unassembled WGS sequence"/>
</dbReference>
<proteinExistence type="predicted"/>
<name>A0A9D2B8L1_9FIRM</name>